<dbReference type="EMBL" id="JAVHJO010000003">
    <property type="protein sequence ID" value="KAK6541555.1"/>
    <property type="molecule type" value="Genomic_DNA"/>
</dbReference>
<feature type="repeat" description="WD" evidence="3">
    <location>
        <begin position="213"/>
        <end position="248"/>
    </location>
</feature>
<accession>A0AAV9XHH5</accession>
<dbReference type="Proteomes" id="UP001365542">
    <property type="component" value="Unassembled WGS sequence"/>
</dbReference>
<feature type="repeat" description="WD" evidence="3">
    <location>
        <begin position="298"/>
        <end position="339"/>
    </location>
</feature>
<dbReference type="Pfam" id="PF00400">
    <property type="entry name" value="WD40"/>
    <property type="match status" value="5"/>
</dbReference>
<keyword evidence="1 3" id="KW-0853">WD repeat</keyword>
<proteinExistence type="predicted"/>
<feature type="repeat" description="WD" evidence="3">
    <location>
        <begin position="113"/>
        <end position="154"/>
    </location>
</feature>
<dbReference type="Gene3D" id="2.130.10.10">
    <property type="entry name" value="YVTN repeat-like/Quinoprotein amine dehydrogenase"/>
    <property type="match status" value="3"/>
</dbReference>
<evidence type="ECO:0000256" key="3">
    <source>
        <dbReference type="PROSITE-ProRule" id="PRU00221"/>
    </source>
</evidence>
<evidence type="ECO:0000256" key="1">
    <source>
        <dbReference type="ARBA" id="ARBA00022574"/>
    </source>
</evidence>
<comment type="caution">
    <text evidence="5">The sequence shown here is derived from an EMBL/GenBank/DDBJ whole genome shotgun (WGS) entry which is preliminary data.</text>
</comment>
<gene>
    <name evidence="5" type="primary">TBL1XR1_2</name>
    <name evidence="5" type="ORF">TWF694_007361</name>
</gene>
<dbReference type="PANTHER" id="PTHR19848">
    <property type="entry name" value="WD40 REPEAT PROTEIN"/>
    <property type="match status" value="1"/>
</dbReference>
<dbReference type="InterPro" id="IPR036322">
    <property type="entry name" value="WD40_repeat_dom_sf"/>
</dbReference>
<sequence>MVFSSGGKHLISVQSRQPRFQRESRTPEYLAGLWSTNTRKSLQMLGTLAGYEDAVGVVGISPLGNILAFASTDGTVGLWDIVTRKASRMRVAQRLRTHIKLQDAHTRSLPRTLNEHSAQVFDVAFSPDNRLLASVSDDKTIKMWDLGTNTPIMKYSDWVKEMIFSSGSIGHTKAVNVLAFSPDGTLLASASDDGTIGLWETATRTSYRTVKTLRGPLAPANALALSPENKALAAVSRERYIIVWDLNTKKEKWCQRIDYSNIPTTKVLFSPDSKYLVLLRDKVAIVVTAATGDLTQRLAEHPLSITDLVFSSDSRFIATVSGGQVVMIWTVSDGEHIKTLQAHTDNKEPVNVSFSGDSQYINIGYKAFAFQQCEPDEQVIRASPGRIRIQQGWVTRDEERLLFLPHDHEAKCSAIHGNLVAFGHESGSISFIKFDFE</sequence>
<keyword evidence="5" id="KW-0675">Receptor</keyword>
<reference evidence="5 6" key="1">
    <citation type="submission" date="2019-10" db="EMBL/GenBank/DDBJ databases">
        <authorList>
            <person name="Palmer J.M."/>
        </authorList>
    </citation>
    <scope>NUCLEOTIDE SEQUENCE [LARGE SCALE GENOMIC DNA]</scope>
    <source>
        <strain evidence="5 6">TWF694</strain>
    </source>
</reference>
<dbReference type="InterPro" id="IPR015943">
    <property type="entry name" value="WD40/YVTN_repeat-like_dom_sf"/>
</dbReference>
<dbReference type="InterPro" id="IPR019775">
    <property type="entry name" value="WD40_repeat_CS"/>
</dbReference>
<organism evidence="5 6">
    <name type="scientific">Orbilia ellipsospora</name>
    <dbReference type="NCBI Taxonomy" id="2528407"/>
    <lineage>
        <taxon>Eukaryota</taxon>
        <taxon>Fungi</taxon>
        <taxon>Dikarya</taxon>
        <taxon>Ascomycota</taxon>
        <taxon>Pezizomycotina</taxon>
        <taxon>Orbiliomycetes</taxon>
        <taxon>Orbiliales</taxon>
        <taxon>Orbiliaceae</taxon>
        <taxon>Orbilia</taxon>
    </lineage>
</organism>
<evidence type="ECO:0000256" key="2">
    <source>
        <dbReference type="ARBA" id="ARBA00022737"/>
    </source>
</evidence>
<dbReference type="PROSITE" id="PS50294">
    <property type="entry name" value="WD_REPEATS_REGION"/>
    <property type="match status" value="3"/>
</dbReference>
<name>A0AAV9XHH5_9PEZI</name>
<dbReference type="PANTHER" id="PTHR19848:SF8">
    <property type="entry name" value="F-BOX AND WD REPEAT DOMAIN CONTAINING 7"/>
    <property type="match status" value="1"/>
</dbReference>
<keyword evidence="6" id="KW-1185">Reference proteome</keyword>
<dbReference type="InterPro" id="IPR001680">
    <property type="entry name" value="WD40_rpt"/>
</dbReference>
<dbReference type="PROSITE" id="PS50082">
    <property type="entry name" value="WD_REPEATS_2"/>
    <property type="match status" value="5"/>
</dbReference>
<keyword evidence="2" id="KW-0677">Repeat</keyword>
<dbReference type="PRINTS" id="PR00320">
    <property type="entry name" value="GPROTEINBRPT"/>
</dbReference>
<protein>
    <submittedName>
        <fullName evidence="5">Transducin (Beta)-like 1 X-linked receptor 1</fullName>
    </submittedName>
</protein>
<feature type="repeat" description="WD" evidence="3">
    <location>
        <begin position="48"/>
        <end position="89"/>
    </location>
</feature>
<dbReference type="PROSITE" id="PS00678">
    <property type="entry name" value="WD_REPEATS_1"/>
    <property type="match status" value="1"/>
</dbReference>
<evidence type="ECO:0000313" key="6">
    <source>
        <dbReference type="Proteomes" id="UP001365542"/>
    </source>
</evidence>
<dbReference type="InterPro" id="IPR020472">
    <property type="entry name" value="WD40_PAC1"/>
</dbReference>
<evidence type="ECO:0000313" key="5">
    <source>
        <dbReference type="EMBL" id="KAK6541555.1"/>
    </source>
</evidence>
<evidence type="ECO:0000256" key="4">
    <source>
        <dbReference type="SAM" id="MobiDB-lite"/>
    </source>
</evidence>
<dbReference type="SMART" id="SM00320">
    <property type="entry name" value="WD40"/>
    <property type="match status" value="6"/>
</dbReference>
<feature type="region of interest" description="Disordered" evidence="4">
    <location>
        <begin position="1"/>
        <end position="23"/>
    </location>
</feature>
<dbReference type="SUPFAM" id="SSF50978">
    <property type="entry name" value="WD40 repeat-like"/>
    <property type="match status" value="1"/>
</dbReference>
<dbReference type="CDD" id="cd00200">
    <property type="entry name" value="WD40"/>
    <property type="match status" value="1"/>
</dbReference>
<dbReference type="AlphaFoldDB" id="A0AAV9XHH5"/>
<feature type="repeat" description="WD" evidence="3">
    <location>
        <begin position="168"/>
        <end position="209"/>
    </location>
</feature>